<organism evidence="2 3">
    <name type="scientific">Trichobilharzia regenti</name>
    <name type="common">Nasal bird schistosome</name>
    <dbReference type="NCBI Taxonomy" id="157069"/>
    <lineage>
        <taxon>Eukaryota</taxon>
        <taxon>Metazoa</taxon>
        <taxon>Spiralia</taxon>
        <taxon>Lophotrochozoa</taxon>
        <taxon>Platyhelminthes</taxon>
        <taxon>Trematoda</taxon>
        <taxon>Digenea</taxon>
        <taxon>Strigeidida</taxon>
        <taxon>Schistosomatoidea</taxon>
        <taxon>Schistosomatidae</taxon>
        <taxon>Trichobilharzia</taxon>
    </lineage>
</organism>
<feature type="compositionally biased region" description="Polar residues" evidence="1">
    <location>
        <begin position="26"/>
        <end position="76"/>
    </location>
</feature>
<reference evidence="3" key="2">
    <citation type="submission" date="2023-11" db="UniProtKB">
        <authorList>
            <consortium name="WormBaseParasite"/>
        </authorList>
    </citation>
    <scope>IDENTIFICATION</scope>
</reference>
<proteinExistence type="predicted"/>
<keyword evidence="2" id="KW-1185">Reference proteome</keyword>
<dbReference type="AlphaFoldDB" id="A0AA85IYV3"/>
<evidence type="ECO:0000256" key="1">
    <source>
        <dbReference type="SAM" id="MobiDB-lite"/>
    </source>
</evidence>
<sequence>MRIRHPKFDSPIQSPSTTNEMRKHLISSSQGSSFKMTESQQCKSRQSSPRLSSTDGHVSSISGMSESGEDPTNTYLNPDFTDPQLMTKVNYKNTTALTVYFGN</sequence>
<accession>A0AA85IYV3</accession>
<dbReference type="WBParaSite" id="TREG1_11450.1">
    <property type="protein sequence ID" value="TREG1_11450.1"/>
    <property type="gene ID" value="TREG1_11450"/>
</dbReference>
<evidence type="ECO:0000313" key="2">
    <source>
        <dbReference type="Proteomes" id="UP000050795"/>
    </source>
</evidence>
<protein>
    <submittedName>
        <fullName evidence="3">Uncharacterized protein</fullName>
    </submittedName>
</protein>
<reference evidence="2" key="1">
    <citation type="submission" date="2022-06" db="EMBL/GenBank/DDBJ databases">
        <authorList>
            <person name="Berger JAMES D."/>
            <person name="Berger JAMES D."/>
        </authorList>
    </citation>
    <scope>NUCLEOTIDE SEQUENCE [LARGE SCALE GENOMIC DNA]</scope>
</reference>
<evidence type="ECO:0000313" key="3">
    <source>
        <dbReference type="WBParaSite" id="TREG1_11450.1"/>
    </source>
</evidence>
<feature type="region of interest" description="Disordered" evidence="1">
    <location>
        <begin position="1"/>
        <end position="83"/>
    </location>
</feature>
<name>A0AA85IYV3_TRIRE</name>
<dbReference type="Proteomes" id="UP000050795">
    <property type="component" value="Unassembled WGS sequence"/>
</dbReference>